<accession>A0A2G8KF06</accession>
<dbReference type="OrthoDB" id="420046at2759"/>
<name>A0A2G8KF06_STIJA</name>
<dbReference type="PANTHER" id="PTHR43686">
    <property type="entry name" value="SULFURTRANSFERASE-RELATED"/>
    <property type="match status" value="1"/>
</dbReference>
<proteinExistence type="predicted"/>
<dbReference type="InterPro" id="IPR000192">
    <property type="entry name" value="Aminotrans_V_dom"/>
</dbReference>
<dbReference type="EMBL" id="MRZV01000635">
    <property type="protein sequence ID" value="PIK46584.1"/>
    <property type="molecule type" value="Genomic_DNA"/>
</dbReference>
<organism evidence="2 3">
    <name type="scientific">Stichopus japonicus</name>
    <name type="common">Sea cucumber</name>
    <dbReference type="NCBI Taxonomy" id="307972"/>
    <lineage>
        <taxon>Eukaryota</taxon>
        <taxon>Metazoa</taxon>
        <taxon>Echinodermata</taxon>
        <taxon>Eleutherozoa</taxon>
        <taxon>Echinozoa</taxon>
        <taxon>Holothuroidea</taxon>
        <taxon>Aspidochirotacea</taxon>
        <taxon>Aspidochirotida</taxon>
        <taxon>Stichopodidae</taxon>
        <taxon>Apostichopus</taxon>
    </lineage>
</organism>
<evidence type="ECO:0000313" key="3">
    <source>
        <dbReference type="Proteomes" id="UP000230750"/>
    </source>
</evidence>
<dbReference type="Gene3D" id="3.40.640.10">
    <property type="entry name" value="Type I PLP-dependent aspartate aminotransferase-like (Major domain)"/>
    <property type="match status" value="1"/>
</dbReference>
<evidence type="ECO:0000313" key="2">
    <source>
        <dbReference type="EMBL" id="PIK46584.1"/>
    </source>
</evidence>
<evidence type="ECO:0000259" key="1">
    <source>
        <dbReference type="Pfam" id="PF00266"/>
    </source>
</evidence>
<dbReference type="Proteomes" id="UP000230750">
    <property type="component" value="Unassembled WGS sequence"/>
</dbReference>
<dbReference type="PANTHER" id="PTHR43686:SF1">
    <property type="entry name" value="AMINOTRAN_5 DOMAIN-CONTAINING PROTEIN"/>
    <property type="match status" value="1"/>
</dbReference>
<protein>
    <recommendedName>
        <fullName evidence="1">Aminotransferase class V domain-containing protein</fullName>
    </recommendedName>
</protein>
<reference evidence="2 3" key="1">
    <citation type="journal article" date="2017" name="PLoS Biol.">
        <title>The sea cucumber genome provides insights into morphological evolution and visceral regeneration.</title>
        <authorList>
            <person name="Zhang X."/>
            <person name="Sun L."/>
            <person name="Yuan J."/>
            <person name="Sun Y."/>
            <person name="Gao Y."/>
            <person name="Zhang L."/>
            <person name="Li S."/>
            <person name="Dai H."/>
            <person name="Hamel J.F."/>
            <person name="Liu C."/>
            <person name="Yu Y."/>
            <person name="Liu S."/>
            <person name="Lin W."/>
            <person name="Guo K."/>
            <person name="Jin S."/>
            <person name="Xu P."/>
            <person name="Storey K.B."/>
            <person name="Huan P."/>
            <person name="Zhang T."/>
            <person name="Zhou Y."/>
            <person name="Zhang J."/>
            <person name="Lin C."/>
            <person name="Li X."/>
            <person name="Xing L."/>
            <person name="Huo D."/>
            <person name="Sun M."/>
            <person name="Wang L."/>
            <person name="Mercier A."/>
            <person name="Li F."/>
            <person name="Yang H."/>
            <person name="Xiang J."/>
        </authorList>
    </citation>
    <scope>NUCLEOTIDE SEQUENCE [LARGE SCALE GENOMIC DNA]</scope>
    <source>
        <strain evidence="2">Shaxun</strain>
        <tissue evidence="2">Muscle</tissue>
    </source>
</reference>
<dbReference type="STRING" id="307972.A0A2G8KF06"/>
<dbReference type="Pfam" id="PF00266">
    <property type="entry name" value="Aminotran_5"/>
    <property type="match status" value="1"/>
</dbReference>
<comment type="caution">
    <text evidence="2">The sequence shown here is derived from an EMBL/GenBank/DDBJ whole genome shotgun (WGS) entry which is preliminary data.</text>
</comment>
<dbReference type="InterPro" id="IPR015421">
    <property type="entry name" value="PyrdxlP-dep_Trfase_major"/>
</dbReference>
<feature type="domain" description="Aminotransferase class V" evidence="1">
    <location>
        <begin position="56"/>
        <end position="403"/>
    </location>
</feature>
<dbReference type="InterPro" id="IPR015424">
    <property type="entry name" value="PyrdxlP-dep_Trfase"/>
</dbReference>
<dbReference type="AlphaFoldDB" id="A0A2G8KF06"/>
<dbReference type="InterPro" id="IPR015422">
    <property type="entry name" value="PyrdxlP-dep_Trfase_small"/>
</dbReference>
<dbReference type="Gene3D" id="3.90.1150.10">
    <property type="entry name" value="Aspartate Aminotransferase, domain 1"/>
    <property type="match status" value="1"/>
</dbReference>
<dbReference type="SUPFAM" id="SSF53383">
    <property type="entry name" value="PLP-dependent transferases"/>
    <property type="match status" value="1"/>
</dbReference>
<gene>
    <name evidence="2" type="ORF">BSL78_16562</name>
</gene>
<keyword evidence="3" id="KW-1185">Reference proteome</keyword>
<sequence length="721" mass="80905">MLPASRNPIALGLRTGEKLAYFSTAITQRPADNQLILDKTTRYFLFRPLKFIEDFISQYVSQYYANTHTTTTITSRQTTKFRHEARNIIKQCVNASDDDVVIFTGSGSTGAIHKLLNALEINGDRALQTVVLVGPFEHHSNILPWKESGATVVRVTQTIEGLVDLEDLEEKLKFYSSRNQLLLGCFSAASNVTGILTDTSAVTSLLHQYNALSFWDYATAAPYLDIEMNPVDHGRNADCSKDAVFISTHKFVGGPGSPGILIAKKKLFVNRVPHGHGGGTVQYVSRDKHHYTQDIESREEGGTPAIIESIRAGLVFQLKNAVSPSFIATREHELARRAFQRWQDTGNLVILGSKTVSRLPIFSFLIRHPDSGKYLHHNFIAVLLNDLFGIQSRGGCACAGPYAHDLLGITEENADTFFELIREDRKKTHNEDPIEGVRPGFVRINLPYFASDESIDYILDAVQVISVHGWRLLPQYRFDFKTGAWTHRTHPLERGPGYQSLYNVNYDDGSFKLEGEHQQLHQKDVSPQTLLEEALSQLTDASNEVNEDALQDPLPMLAGDLNNFVWFLQPREATGYAMAEKWQKQLTETTSLDLDESDQLIVFDPSQLEGQKFILSQEEGLMQPYMEEVTDTVVPEVDIKDNREDHMVPGEVDTEDDTAVVPSNDDVGIDFYMMENHLYSSVGEDKLKDSSSYCEDNCTKGPYFRSISAESGYGSEVDFVF</sequence>